<evidence type="ECO:0000256" key="9">
    <source>
        <dbReference type="RuleBase" id="RU361157"/>
    </source>
</evidence>
<comment type="subcellular location">
    <subcellularLocation>
        <location evidence="1">Cell inner membrane</location>
        <topology evidence="1">Multi-pass membrane protein</topology>
    </subcellularLocation>
    <subcellularLocation>
        <location evidence="9">Cell membrane</location>
        <topology evidence="9">Multi-pass membrane protein</topology>
    </subcellularLocation>
</comment>
<keyword evidence="3 9" id="KW-0813">Transport</keyword>
<dbReference type="KEGG" id="serw:FY030_16055"/>
<dbReference type="Proteomes" id="UP000326546">
    <property type="component" value="Chromosome"/>
</dbReference>
<feature type="transmembrane region" description="Helical" evidence="9">
    <location>
        <begin position="91"/>
        <end position="117"/>
    </location>
</feature>
<dbReference type="PROSITE" id="PS51012">
    <property type="entry name" value="ABC_TM2"/>
    <property type="match status" value="1"/>
</dbReference>
<dbReference type="GO" id="GO:0140359">
    <property type="term" value="F:ABC-type transporter activity"/>
    <property type="evidence" value="ECO:0007669"/>
    <property type="project" value="InterPro"/>
</dbReference>
<evidence type="ECO:0000256" key="3">
    <source>
        <dbReference type="ARBA" id="ARBA00022448"/>
    </source>
</evidence>
<comment type="caution">
    <text evidence="9">Lacks conserved residue(s) required for the propagation of feature annotation.</text>
</comment>
<dbReference type="GO" id="GO:0015920">
    <property type="term" value="P:lipopolysaccharide transport"/>
    <property type="evidence" value="ECO:0007669"/>
    <property type="project" value="TreeGrafter"/>
</dbReference>
<keyword evidence="8 9" id="KW-0472">Membrane</keyword>
<keyword evidence="6 9" id="KW-0812">Transmembrane</keyword>
<keyword evidence="7 9" id="KW-1133">Transmembrane helix</keyword>
<organism evidence="11 12">
    <name type="scientific">Ornithinimicrobium pratense</name>
    <dbReference type="NCBI Taxonomy" id="2593973"/>
    <lineage>
        <taxon>Bacteria</taxon>
        <taxon>Bacillati</taxon>
        <taxon>Actinomycetota</taxon>
        <taxon>Actinomycetes</taxon>
        <taxon>Micrococcales</taxon>
        <taxon>Ornithinimicrobiaceae</taxon>
        <taxon>Ornithinimicrobium</taxon>
    </lineage>
</organism>
<feature type="transmembrane region" description="Helical" evidence="9">
    <location>
        <begin position="221"/>
        <end position="243"/>
    </location>
</feature>
<evidence type="ECO:0000256" key="7">
    <source>
        <dbReference type="ARBA" id="ARBA00022989"/>
    </source>
</evidence>
<evidence type="ECO:0000256" key="1">
    <source>
        <dbReference type="ARBA" id="ARBA00004429"/>
    </source>
</evidence>
<keyword evidence="4 9" id="KW-1003">Cell membrane</keyword>
<dbReference type="Pfam" id="PF01061">
    <property type="entry name" value="ABC2_membrane"/>
    <property type="match status" value="1"/>
</dbReference>
<dbReference type="PANTHER" id="PTHR30413:SF8">
    <property type="entry name" value="TRANSPORT PERMEASE PROTEIN"/>
    <property type="match status" value="1"/>
</dbReference>
<dbReference type="AlphaFoldDB" id="A0A5J6V9D0"/>
<evidence type="ECO:0000313" key="11">
    <source>
        <dbReference type="EMBL" id="QFG70398.1"/>
    </source>
</evidence>
<dbReference type="OrthoDB" id="4186295at2"/>
<evidence type="ECO:0000256" key="8">
    <source>
        <dbReference type="ARBA" id="ARBA00023136"/>
    </source>
</evidence>
<feature type="domain" description="ABC transmembrane type-2" evidence="10">
    <location>
        <begin position="18"/>
        <end position="245"/>
    </location>
</feature>
<dbReference type="PANTHER" id="PTHR30413">
    <property type="entry name" value="INNER MEMBRANE TRANSPORT PERMEASE"/>
    <property type="match status" value="1"/>
</dbReference>
<evidence type="ECO:0000313" key="12">
    <source>
        <dbReference type="Proteomes" id="UP000326546"/>
    </source>
</evidence>
<keyword evidence="5" id="KW-0997">Cell inner membrane</keyword>
<evidence type="ECO:0000256" key="6">
    <source>
        <dbReference type="ARBA" id="ARBA00022692"/>
    </source>
</evidence>
<sequence length="252" mass="28051">MWAMAKGEFTSEHRDNYLGFVWAVINPLLLGLAYFLIFGLLLGTARGIDNFITFLTAGLFTYALFSLALTSGSKSLMSKMSLIRSMQFPRVLPPLVAVLSAFVSQLPAFGVLLLIALWDQDWQVTWSWLLYPVALFIVLVMGLGIAMLTARLVHAIRDLANLMPLVVRLLRYVSGVFFSIELQIERLQAPELVALALQYQPAAVSLTLVRETIWNPAAPDLLTWAIGGGWALLFFVVGFVFFWRGEGSYGRA</sequence>
<comment type="similarity">
    <text evidence="2 9">Belongs to the ABC-2 integral membrane protein family.</text>
</comment>
<evidence type="ECO:0000259" key="10">
    <source>
        <dbReference type="PROSITE" id="PS51012"/>
    </source>
</evidence>
<evidence type="ECO:0000256" key="4">
    <source>
        <dbReference type="ARBA" id="ARBA00022475"/>
    </source>
</evidence>
<gene>
    <name evidence="11" type="ORF">FY030_16055</name>
</gene>
<evidence type="ECO:0000256" key="5">
    <source>
        <dbReference type="ARBA" id="ARBA00022519"/>
    </source>
</evidence>
<dbReference type="EMBL" id="CP044427">
    <property type="protein sequence ID" value="QFG70398.1"/>
    <property type="molecule type" value="Genomic_DNA"/>
</dbReference>
<feature type="transmembrane region" description="Helical" evidence="9">
    <location>
        <begin position="129"/>
        <end position="150"/>
    </location>
</feature>
<accession>A0A5J6V9D0</accession>
<reference evidence="11 12" key="1">
    <citation type="submission" date="2019-09" db="EMBL/GenBank/DDBJ databases">
        <title>Serinicoccus pratensis sp. nov., isolated from meadow soil.</title>
        <authorList>
            <person name="Zhang W."/>
        </authorList>
    </citation>
    <scope>NUCLEOTIDE SEQUENCE [LARGE SCALE GENOMIC DNA]</scope>
    <source>
        <strain evidence="11 12">W204</strain>
    </source>
</reference>
<feature type="transmembrane region" description="Helical" evidence="9">
    <location>
        <begin position="20"/>
        <end position="45"/>
    </location>
</feature>
<keyword evidence="12" id="KW-1185">Reference proteome</keyword>
<evidence type="ECO:0000256" key="2">
    <source>
        <dbReference type="ARBA" id="ARBA00007783"/>
    </source>
</evidence>
<dbReference type="InterPro" id="IPR047817">
    <property type="entry name" value="ABC2_TM_bact-type"/>
</dbReference>
<protein>
    <recommendedName>
        <fullName evidence="9">Transport permease protein</fullName>
    </recommendedName>
</protein>
<dbReference type="InterPro" id="IPR013525">
    <property type="entry name" value="ABC2_TM"/>
</dbReference>
<proteinExistence type="inferred from homology"/>
<feature type="transmembrane region" description="Helical" evidence="9">
    <location>
        <begin position="51"/>
        <end position="70"/>
    </location>
</feature>
<dbReference type="GO" id="GO:0005886">
    <property type="term" value="C:plasma membrane"/>
    <property type="evidence" value="ECO:0007669"/>
    <property type="project" value="UniProtKB-SubCell"/>
</dbReference>
<name>A0A5J6V9D0_9MICO</name>